<dbReference type="PANTHER" id="PTHR30041:SF4">
    <property type="entry name" value="ARSENATE REDUCTASE"/>
    <property type="match status" value="1"/>
</dbReference>
<dbReference type="SUPFAM" id="SSF52833">
    <property type="entry name" value="Thioredoxin-like"/>
    <property type="match status" value="1"/>
</dbReference>
<dbReference type="InterPro" id="IPR006660">
    <property type="entry name" value="Arsenate_reductase-like"/>
</dbReference>
<keyword evidence="6" id="KW-1185">Reference proteome</keyword>
<evidence type="ECO:0000256" key="3">
    <source>
        <dbReference type="PROSITE-ProRule" id="PRU01282"/>
    </source>
</evidence>
<evidence type="ECO:0000313" key="5">
    <source>
        <dbReference type="EMBL" id="RVU41199.1"/>
    </source>
</evidence>
<comment type="caution">
    <text evidence="5">The sequence shown here is derived from an EMBL/GenBank/DDBJ whole genome shotgun (WGS) entry which is preliminary data.</text>
</comment>
<dbReference type="GO" id="GO:0008794">
    <property type="term" value="F:arsenate reductase (glutaredoxin) activity"/>
    <property type="evidence" value="ECO:0007669"/>
    <property type="project" value="UniProtKB-UniRule"/>
</dbReference>
<dbReference type="PROSITE" id="PS51353">
    <property type="entry name" value="ARSC"/>
    <property type="match status" value="1"/>
</dbReference>
<keyword evidence="2 4" id="KW-0560">Oxidoreductase</keyword>
<dbReference type="Proteomes" id="UP000283077">
    <property type="component" value="Unassembled WGS sequence"/>
</dbReference>
<dbReference type="EMBL" id="SACS01000002">
    <property type="protein sequence ID" value="RVU41199.1"/>
    <property type="molecule type" value="Genomic_DNA"/>
</dbReference>
<organism evidence="5 6">
    <name type="scientific">Rheinheimera riviphila</name>
    <dbReference type="NCBI Taxonomy" id="1834037"/>
    <lineage>
        <taxon>Bacteria</taxon>
        <taxon>Pseudomonadati</taxon>
        <taxon>Pseudomonadota</taxon>
        <taxon>Gammaproteobacteria</taxon>
        <taxon>Chromatiales</taxon>
        <taxon>Chromatiaceae</taxon>
        <taxon>Rheinheimera</taxon>
    </lineage>
</organism>
<dbReference type="NCBIfam" id="TIGR00014">
    <property type="entry name" value="arsC"/>
    <property type="match status" value="1"/>
</dbReference>
<dbReference type="InterPro" id="IPR036249">
    <property type="entry name" value="Thioredoxin-like_sf"/>
</dbReference>
<protein>
    <recommendedName>
        <fullName evidence="4">Arsenate reductase</fullName>
        <ecNumber evidence="4">1.20.4.1</ecNumber>
    </recommendedName>
</protein>
<dbReference type="RefSeq" id="WP_127697582.1">
    <property type="nucleotide sequence ID" value="NZ_SACS01000002.1"/>
</dbReference>
<accession>A0A437R336</accession>
<gene>
    <name evidence="5" type="primary">arsC</name>
    <name evidence="5" type="ORF">EOE67_03075</name>
</gene>
<dbReference type="OrthoDB" id="9790554at2"/>
<dbReference type="AlphaFoldDB" id="A0A437R336"/>
<dbReference type="EC" id="1.20.4.1" evidence="4"/>
<name>A0A437R336_9GAMM</name>
<proteinExistence type="inferred from homology"/>
<evidence type="ECO:0000256" key="2">
    <source>
        <dbReference type="ARBA" id="ARBA00023002"/>
    </source>
</evidence>
<dbReference type="Pfam" id="PF03960">
    <property type="entry name" value="ArsC"/>
    <property type="match status" value="1"/>
</dbReference>
<evidence type="ECO:0000313" key="6">
    <source>
        <dbReference type="Proteomes" id="UP000283077"/>
    </source>
</evidence>
<dbReference type="Gene3D" id="3.40.30.10">
    <property type="entry name" value="Glutaredoxin"/>
    <property type="match status" value="1"/>
</dbReference>
<comment type="similarity">
    <text evidence="1 3 4">Belongs to the ArsC family.</text>
</comment>
<evidence type="ECO:0000256" key="1">
    <source>
        <dbReference type="ARBA" id="ARBA00007198"/>
    </source>
</evidence>
<dbReference type="InterPro" id="IPR006659">
    <property type="entry name" value="Arsenate_reductase"/>
</dbReference>
<evidence type="ECO:0000256" key="4">
    <source>
        <dbReference type="RuleBase" id="RU362029"/>
    </source>
</evidence>
<reference evidence="5 6" key="1">
    <citation type="submission" date="2019-01" db="EMBL/GenBank/DDBJ databases">
        <authorList>
            <person name="Chen W.-M."/>
        </authorList>
    </citation>
    <scope>NUCLEOTIDE SEQUENCE [LARGE SCALE GENOMIC DNA]</scope>
    <source>
        <strain evidence="5 6">KYPC3</strain>
    </source>
</reference>
<sequence length="114" mass="13132">MLTIYHNNRCSKSREVLALLEQLGKPFQVVHYLNEPLNESALRQLLARLQLSPRQLLRDKEDEYHTLGLSDLSLSDDLIIQAMLEQPKLMERPVVVMGNKAVIARPANRLLELF</sequence>
<comment type="catalytic activity">
    <reaction evidence="4">
        <text>[glutaredoxin]-dithiol + arsenate + glutathione + H(+) = glutathionyl-S-S-[glutaredoxin] + arsenite + H2O</text>
        <dbReference type="Rhea" id="RHEA:22016"/>
        <dbReference type="Rhea" id="RHEA-COMP:10729"/>
        <dbReference type="Rhea" id="RHEA-COMP:17668"/>
        <dbReference type="ChEBI" id="CHEBI:15377"/>
        <dbReference type="ChEBI" id="CHEBI:15378"/>
        <dbReference type="ChEBI" id="CHEBI:29242"/>
        <dbReference type="ChEBI" id="CHEBI:29950"/>
        <dbReference type="ChEBI" id="CHEBI:48597"/>
        <dbReference type="ChEBI" id="CHEBI:57925"/>
        <dbReference type="ChEBI" id="CHEBI:146199"/>
        <dbReference type="EC" id="1.20.4.1"/>
    </reaction>
</comment>
<dbReference type="PANTHER" id="PTHR30041">
    <property type="entry name" value="ARSENATE REDUCTASE"/>
    <property type="match status" value="1"/>
</dbReference>